<dbReference type="Proteomes" id="UP000596661">
    <property type="component" value="Chromosome 4"/>
</dbReference>
<dbReference type="Gramene" id="evm.model.04.1299">
    <property type="protein sequence ID" value="cds.evm.model.04.1299"/>
    <property type="gene ID" value="evm.TU.04.1299"/>
</dbReference>
<sequence length="72" mass="7376">MVNTRRTLATTSASLGLPQDPMSPDLNVQVLAKTGISINPTNVATRAISVGTTNLATTTGQVDINILVGLNG</sequence>
<feature type="compositionally biased region" description="Polar residues" evidence="1">
    <location>
        <begin position="1"/>
        <end position="14"/>
    </location>
</feature>
<evidence type="ECO:0000313" key="2">
    <source>
        <dbReference type="EnsemblPlants" id="cds.evm.model.04.1299"/>
    </source>
</evidence>
<evidence type="ECO:0000313" key="3">
    <source>
        <dbReference type="Proteomes" id="UP000596661"/>
    </source>
</evidence>
<reference evidence="2" key="1">
    <citation type="submission" date="2018-11" db="EMBL/GenBank/DDBJ databases">
        <authorList>
            <person name="Grassa J C."/>
        </authorList>
    </citation>
    <scope>NUCLEOTIDE SEQUENCE [LARGE SCALE GENOMIC DNA]</scope>
</reference>
<organism evidence="2 3">
    <name type="scientific">Cannabis sativa</name>
    <name type="common">Hemp</name>
    <name type="synonym">Marijuana</name>
    <dbReference type="NCBI Taxonomy" id="3483"/>
    <lineage>
        <taxon>Eukaryota</taxon>
        <taxon>Viridiplantae</taxon>
        <taxon>Streptophyta</taxon>
        <taxon>Embryophyta</taxon>
        <taxon>Tracheophyta</taxon>
        <taxon>Spermatophyta</taxon>
        <taxon>Magnoliopsida</taxon>
        <taxon>eudicotyledons</taxon>
        <taxon>Gunneridae</taxon>
        <taxon>Pentapetalae</taxon>
        <taxon>rosids</taxon>
        <taxon>fabids</taxon>
        <taxon>Rosales</taxon>
        <taxon>Cannabaceae</taxon>
        <taxon>Cannabis</taxon>
    </lineage>
</organism>
<evidence type="ECO:0000256" key="1">
    <source>
        <dbReference type="SAM" id="MobiDB-lite"/>
    </source>
</evidence>
<reference evidence="2" key="2">
    <citation type="submission" date="2021-03" db="UniProtKB">
        <authorList>
            <consortium name="EnsemblPlants"/>
        </authorList>
    </citation>
    <scope>IDENTIFICATION</scope>
</reference>
<dbReference type="AlphaFoldDB" id="A0A803PCI9"/>
<dbReference type="EnsemblPlants" id="evm.model.04.1299">
    <property type="protein sequence ID" value="cds.evm.model.04.1299"/>
    <property type="gene ID" value="evm.TU.04.1299"/>
</dbReference>
<keyword evidence="3" id="KW-1185">Reference proteome</keyword>
<name>A0A803PCI9_CANSA</name>
<proteinExistence type="predicted"/>
<feature type="region of interest" description="Disordered" evidence="1">
    <location>
        <begin position="1"/>
        <end position="20"/>
    </location>
</feature>
<accession>A0A803PCI9</accession>
<dbReference type="EMBL" id="UZAU01000384">
    <property type="status" value="NOT_ANNOTATED_CDS"/>
    <property type="molecule type" value="Genomic_DNA"/>
</dbReference>
<protein>
    <submittedName>
        <fullName evidence="2">Uncharacterized protein</fullName>
    </submittedName>
</protein>